<proteinExistence type="predicted"/>
<keyword evidence="2" id="KW-1185">Reference proteome</keyword>
<dbReference type="HOGENOM" id="CLU_1297541_0_0_2"/>
<dbReference type="EMBL" id="AJ248283">
    <property type="protein sequence ID" value="CAB49052.1"/>
    <property type="molecule type" value="Genomic_DNA"/>
</dbReference>
<sequence>MMSTRLAETENVKYILGEKYVMFERISSANTFEPFGELSNIIGGIREGDTAGVIVTDQLSHAYFLHLALSNFQGNSYYLDVSSRVSPQIVSSLGGNPDMVFFGKVYSINDVFSALNYVQPGSLLIVGSLNLLNPSTEDVLNLRKIVHEKGLFAIVLVEEQALNELDLLGESRRLLLIPELYEQVLIGRINHYRGKYKLTVTVLRNYPEKLDSLGDHEIVIDEEVRKILSLGTEGQ</sequence>
<evidence type="ECO:0000313" key="2">
    <source>
        <dbReference type="Proteomes" id="UP000000810"/>
    </source>
</evidence>
<dbReference type="Proteomes" id="UP000000810">
    <property type="component" value="Chromosome"/>
</dbReference>
<evidence type="ECO:0008006" key="3">
    <source>
        <dbReference type="Google" id="ProtNLM"/>
    </source>
</evidence>
<gene>
    <name evidence="1" type="ORF">PAB0079</name>
</gene>
<organism evidence="1 2">
    <name type="scientific">Pyrococcus abyssi (strain GE5 / Orsay)</name>
    <dbReference type="NCBI Taxonomy" id="272844"/>
    <lineage>
        <taxon>Archaea</taxon>
        <taxon>Methanobacteriati</taxon>
        <taxon>Methanobacteriota</taxon>
        <taxon>Thermococci</taxon>
        <taxon>Thermococcales</taxon>
        <taxon>Thermococcaceae</taxon>
        <taxon>Pyrococcus</taxon>
    </lineage>
</organism>
<dbReference type="STRING" id="272844.PAB0079"/>
<dbReference type="AlphaFoldDB" id="Q9V2E6"/>
<name>Q9V2E6_PYRAB</name>
<accession>Q9V2E6</accession>
<protein>
    <recommendedName>
        <fullName evidence="3">KaiC-like domain-containing protein</fullName>
    </recommendedName>
</protein>
<dbReference type="PhylomeDB" id="Q9V2E6"/>
<evidence type="ECO:0000313" key="1">
    <source>
        <dbReference type="EMBL" id="CAB49052.1"/>
    </source>
</evidence>
<dbReference type="eggNOG" id="arCOG05726">
    <property type="taxonomic scope" value="Archaea"/>
</dbReference>
<reference evidence="1 2" key="1">
    <citation type="journal article" date="2003" name="Mol. Microbiol.">
        <title>An integrated analysis of the genome of the hyperthermophilic archaeon Pyrococcus abyssi.</title>
        <authorList>
            <person name="Cohen G."/>
            <person name="Barbe V."/>
            <person name="Flament D."/>
            <person name="Galperin M."/>
            <person name="Heilig R."/>
            <person name="Ripp R."/>
            <person name="Lecompte O."/>
            <person name="Prieur D."/>
            <person name="Poch O."/>
            <person name="Quellerou J."/>
            <person name="Thierry J.C."/>
            <person name="Van der Oost J."/>
            <person name="Weissenbach J."/>
            <person name="Zivanovic Y."/>
            <person name="Forterre P."/>
        </authorList>
    </citation>
    <scope>NUCLEOTIDE SEQUENCE [LARGE SCALE GENOMIC DNA]</scope>
    <source>
        <strain evidence="2">GE5 / Orsay</strain>
    </source>
</reference>
<dbReference type="PIR" id="E75200">
    <property type="entry name" value="E75200"/>
</dbReference>
<dbReference type="KEGG" id="pab:PAB0079"/>